<keyword evidence="2 5" id="KW-0732">Signal</keyword>
<dbReference type="Gene3D" id="3.20.20.80">
    <property type="entry name" value="Glycosidases"/>
    <property type="match status" value="1"/>
</dbReference>
<keyword evidence="3 4" id="KW-0378">Hydrolase</keyword>
<comment type="similarity">
    <text evidence="1 4">Belongs to the glycosyl hydrolase 30 family.</text>
</comment>
<dbReference type="GO" id="GO:0016020">
    <property type="term" value="C:membrane"/>
    <property type="evidence" value="ECO:0007669"/>
    <property type="project" value="GOC"/>
</dbReference>
<dbReference type="PANTHER" id="PTHR11069:SF23">
    <property type="entry name" value="LYSOSOMAL ACID GLUCOSYLCERAMIDASE"/>
    <property type="match status" value="1"/>
</dbReference>
<proteinExistence type="inferred from homology"/>
<name>A0AA40E4A3_9PEZI</name>
<dbReference type="EMBL" id="JAUIRO010000003">
    <property type="protein sequence ID" value="KAK0722028.1"/>
    <property type="molecule type" value="Genomic_DNA"/>
</dbReference>
<feature type="domain" description="Glycosyl hydrolase family 30 TIM-barrel" evidence="6">
    <location>
        <begin position="74"/>
        <end position="410"/>
    </location>
</feature>
<dbReference type="PRINTS" id="PR00843">
    <property type="entry name" value="GLHYDRLASE30"/>
</dbReference>
<organism evidence="7 8">
    <name type="scientific">Lasiosphaeria miniovina</name>
    <dbReference type="NCBI Taxonomy" id="1954250"/>
    <lineage>
        <taxon>Eukaryota</taxon>
        <taxon>Fungi</taxon>
        <taxon>Dikarya</taxon>
        <taxon>Ascomycota</taxon>
        <taxon>Pezizomycotina</taxon>
        <taxon>Sordariomycetes</taxon>
        <taxon>Sordariomycetidae</taxon>
        <taxon>Sordariales</taxon>
        <taxon>Lasiosphaeriaceae</taxon>
        <taxon>Lasiosphaeria</taxon>
    </lineage>
</organism>
<keyword evidence="4" id="KW-0326">Glycosidase</keyword>
<dbReference type="AlphaFoldDB" id="A0AA40E4A3"/>
<feature type="signal peptide" evidence="5">
    <location>
        <begin position="1"/>
        <end position="17"/>
    </location>
</feature>
<protein>
    <submittedName>
        <fullName evidence="7">Endo-1,6-beta-D-glucanase</fullName>
    </submittedName>
</protein>
<sequence>MMRFSVLWIVAVKGVLSAANNKSVPQAFASSADGLYKLTSVDAPVKGRNSGTPGLNFECAFSVDDTPSGYRQTVRGFGATVTDGTVELFNELSDPTRSALLDELLAESGAKFNMMRHTIAASEMSPEPAYTYDDANGTVDTSFKHFNISERGRNMALLLAEMTAKEPELTIVGSSWSPPAWMKENGGLRENLYMGNNVLNQSYATQFAQYFVRYIHAYGGRNAKVNAFTIQNQPLYTSAGVPSMSISADESAKLIQEDIGPTLHDAGLQTEIWAYDGNTDTPQYPQTVLDGASKYVKAVAWQCHAVADNNWTALTDFHDKNSDIDQYMTNCWTSSTDKWSQAADFTIGPLLNWGKGVMAWALGTDDQNGPHLDGQGVCETCHGLVVVDVESDTYELQVDYYMMAQFSKFIPKDSIVLSSNDETCDEACGLQKSLEAVVTLSPDGSRVAVIVNKLANDTHVTLHTKGNQTWSGLVYGASVVTWVLPAVGA</sequence>
<dbReference type="InterPro" id="IPR001139">
    <property type="entry name" value="Glyco_hydro_30"/>
</dbReference>
<dbReference type="Gene3D" id="2.60.40.1180">
    <property type="entry name" value="Golgi alpha-mannosidase II"/>
    <property type="match status" value="1"/>
</dbReference>
<evidence type="ECO:0000256" key="2">
    <source>
        <dbReference type="ARBA" id="ARBA00022729"/>
    </source>
</evidence>
<evidence type="ECO:0000256" key="3">
    <source>
        <dbReference type="ARBA" id="ARBA00022801"/>
    </source>
</evidence>
<dbReference type="Pfam" id="PF02055">
    <property type="entry name" value="Glyco_hydro_30"/>
    <property type="match status" value="1"/>
</dbReference>
<evidence type="ECO:0000313" key="7">
    <source>
        <dbReference type="EMBL" id="KAK0722028.1"/>
    </source>
</evidence>
<dbReference type="InterPro" id="IPR013780">
    <property type="entry name" value="Glyco_hydro_b"/>
</dbReference>
<dbReference type="GO" id="GO:0006680">
    <property type="term" value="P:glucosylceramide catabolic process"/>
    <property type="evidence" value="ECO:0007669"/>
    <property type="project" value="TreeGrafter"/>
</dbReference>
<dbReference type="RefSeq" id="XP_060297952.1">
    <property type="nucleotide sequence ID" value="XM_060447016.1"/>
</dbReference>
<gene>
    <name evidence="7" type="ORF">B0T26DRAFT_800874</name>
</gene>
<evidence type="ECO:0000313" key="8">
    <source>
        <dbReference type="Proteomes" id="UP001172101"/>
    </source>
</evidence>
<dbReference type="SUPFAM" id="SSF51445">
    <property type="entry name" value="(Trans)glycosidases"/>
    <property type="match status" value="1"/>
</dbReference>
<dbReference type="Proteomes" id="UP001172101">
    <property type="component" value="Unassembled WGS sequence"/>
</dbReference>
<evidence type="ECO:0000256" key="1">
    <source>
        <dbReference type="ARBA" id="ARBA00005382"/>
    </source>
</evidence>
<dbReference type="InterPro" id="IPR017853">
    <property type="entry name" value="GH"/>
</dbReference>
<comment type="caution">
    <text evidence="7">The sequence shown here is derived from an EMBL/GenBank/DDBJ whole genome shotgun (WGS) entry which is preliminary data.</text>
</comment>
<reference evidence="7" key="1">
    <citation type="submission" date="2023-06" db="EMBL/GenBank/DDBJ databases">
        <title>Genome-scale phylogeny and comparative genomics of the fungal order Sordariales.</title>
        <authorList>
            <consortium name="Lawrence Berkeley National Laboratory"/>
            <person name="Hensen N."/>
            <person name="Bonometti L."/>
            <person name="Westerberg I."/>
            <person name="Brannstrom I.O."/>
            <person name="Guillou S."/>
            <person name="Cros-Aarteil S."/>
            <person name="Calhoun S."/>
            <person name="Haridas S."/>
            <person name="Kuo A."/>
            <person name="Mondo S."/>
            <person name="Pangilinan J."/>
            <person name="Riley R."/>
            <person name="LaButti K."/>
            <person name="Andreopoulos B."/>
            <person name="Lipzen A."/>
            <person name="Chen C."/>
            <person name="Yanf M."/>
            <person name="Daum C."/>
            <person name="Ng V."/>
            <person name="Clum A."/>
            <person name="Steindorff A."/>
            <person name="Ohm R."/>
            <person name="Martin F."/>
            <person name="Silar P."/>
            <person name="Natvig D."/>
            <person name="Lalanne C."/>
            <person name="Gautier V."/>
            <person name="Ament-velasquez S.L."/>
            <person name="Kruys A."/>
            <person name="Hutchinson M.I."/>
            <person name="Powell A.J."/>
            <person name="Barry K."/>
            <person name="Miller A.N."/>
            <person name="Grigoriev I.V."/>
            <person name="Debuchy R."/>
            <person name="Gladieux P."/>
            <person name="Thoren M.H."/>
            <person name="Johannesson H."/>
        </authorList>
    </citation>
    <scope>NUCLEOTIDE SEQUENCE</scope>
    <source>
        <strain evidence="7">SMH2392-1A</strain>
    </source>
</reference>
<evidence type="ECO:0000256" key="4">
    <source>
        <dbReference type="RuleBase" id="RU361188"/>
    </source>
</evidence>
<keyword evidence="8" id="KW-1185">Reference proteome</keyword>
<accession>A0AA40E4A3</accession>
<evidence type="ECO:0000256" key="5">
    <source>
        <dbReference type="SAM" id="SignalP"/>
    </source>
</evidence>
<feature type="chain" id="PRO_5041335400" evidence="5">
    <location>
        <begin position="18"/>
        <end position="489"/>
    </location>
</feature>
<dbReference type="InterPro" id="IPR033453">
    <property type="entry name" value="Glyco_hydro_30_TIM-barrel"/>
</dbReference>
<evidence type="ECO:0000259" key="6">
    <source>
        <dbReference type="Pfam" id="PF02055"/>
    </source>
</evidence>
<dbReference type="PANTHER" id="PTHR11069">
    <property type="entry name" value="GLUCOSYLCERAMIDASE"/>
    <property type="match status" value="1"/>
</dbReference>
<dbReference type="GO" id="GO:0004348">
    <property type="term" value="F:glucosylceramidase activity"/>
    <property type="evidence" value="ECO:0007669"/>
    <property type="project" value="InterPro"/>
</dbReference>
<dbReference type="GeneID" id="85330286"/>